<evidence type="ECO:0000256" key="11">
    <source>
        <dbReference type="ARBA" id="ARBA00023136"/>
    </source>
</evidence>
<dbReference type="SUPFAM" id="SSF81811">
    <property type="entry name" value="Helical domain of Sec23/24"/>
    <property type="match status" value="1"/>
</dbReference>
<comment type="similarity">
    <text evidence="4">Belongs to the SEC23/SEC24 family. SEC24 subfamily.</text>
</comment>
<evidence type="ECO:0000259" key="16">
    <source>
        <dbReference type="Pfam" id="PF08033"/>
    </source>
</evidence>
<evidence type="ECO:0000256" key="5">
    <source>
        <dbReference type="ARBA" id="ARBA00022448"/>
    </source>
</evidence>
<keyword evidence="6" id="KW-0963">Cytoplasm</keyword>
<sequence>MSHKKRVYPQAQFGLSQANNANGYSVDTPVLDPSAPLFTPAQEVLNNQIGAAADGIANMQLHNVPVVNQQQMYNQPSMDYQANNAYGAYGSPSPQTANIKSNQLYPVDLLSELPPPISDLNLPPPPIIVAPEKMIVPSESSNASSDYIRSTLNAVPKTNSLLKRSKLPFSLIIRPYQHLNDDINPPAINEDGLIVRCRRCRSYMNPFASFIEQGRRWRCNFCKLANDLPMQFDQTMIENNVVGRYERNEVKHAIMEYIAPKEYTVRQPPPSIYTFVLDVSQNAIKNGLFVSTISSIQQQLELIPNRDDRTRVSFICVDHGLHFVSIPQDDSSEKVRIMDVSDLDEPFLPLPNSLVVPISKCKRNIAEALEKMKAIFQENLSVRFALGPALKSAHKMIGGIGGKIITVAATLPDIGVGALKKRKENGVSGTSKESSLLLSCQDSFYKTFTVDCSKTQITVDLFLASDDYIDVATLSNLSRFTAGQTHFYPGYNAANESDFAKFTTEFSKHITMDISMETVMRARGSIGLKTSGFYGHFFNRSSDLCAFATMPRDQSYVFDISIEDTMTADYCFFQVAVLLSLNNGQRRIRVITLGLPTTQSISEVYAGVDQQAVAIQFAQRAVQKAFSSSIDDARDLILKSTQDILSTYKKELVVSNTGGVVPLKLSTNLRMLPLLIHALSKHMAFRAGVVPSDHRANALNFLESAPLKDVIRSIYPSIYSLHDMPDESGYADEFGNVILPNCVNDTSVLLERYGLYLIDNSSELFLWVGGDAVPELTADVFGVENIFQVQIGKHDLPQIAGSQFNERITNIIDFIRNRDDIIKYKTLYIVRGATANESFNQPGARELGSLRMWASSNLVEDNILKTLSYREFLEKMKKDIIK</sequence>
<evidence type="ECO:0000256" key="10">
    <source>
        <dbReference type="ARBA" id="ARBA00023034"/>
    </source>
</evidence>
<proteinExistence type="inferred from homology"/>
<feature type="domain" description="Gelsolin-like" evidence="12">
    <location>
        <begin position="737"/>
        <end position="809"/>
    </location>
</feature>
<dbReference type="Pfam" id="PF08033">
    <property type="entry name" value="Sec23_BS"/>
    <property type="match status" value="1"/>
</dbReference>
<dbReference type="EMBL" id="JBEVYD010000012">
    <property type="protein sequence ID" value="KAL3229128.1"/>
    <property type="molecule type" value="Genomic_DNA"/>
</dbReference>
<accession>A0ABR4NMV3</accession>
<reference evidence="17 18" key="1">
    <citation type="submission" date="2024-05" db="EMBL/GenBank/DDBJ databases">
        <title>Long read based assembly of the Candida bracarensis genome reveals expanded adhesin content.</title>
        <authorList>
            <person name="Marcet-Houben M."/>
            <person name="Ksiezopolska E."/>
            <person name="Gabaldon T."/>
        </authorList>
    </citation>
    <scope>NUCLEOTIDE SEQUENCE [LARGE SCALE GENOMIC DNA]</scope>
    <source>
        <strain evidence="17 18">CBM6</strain>
    </source>
</reference>
<comment type="subcellular location">
    <subcellularLocation>
        <location evidence="2">Cytoplasm</location>
    </subcellularLocation>
    <subcellularLocation>
        <location evidence="3">Endoplasmic reticulum membrane</location>
    </subcellularLocation>
    <subcellularLocation>
        <location evidence="1">Golgi apparatus membrane</location>
    </subcellularLocation>
</comment>
<dbReference type="Pfam" id="PF04815">
    <property type="entry name" value="Sec23_helical"/>
    <property type="match status" value="1"/>
</dbReference>
<organism evidence="17 18">
    <name type="scientific">Nakaseomyces bracarensis</name>
    <dbReference type="NCBI Taxonomy" id="273131"/>
    <lineage>
        <taxon>Eukaryota</taxon>
        <taxon>Fungi</taxon>
        <taxon>Dikarya</taxon>
        <taxon>Ascomycota</taxon>
        <taxon>Saccharomycotina</taxon>
        <taxon>Saccharomycetes</taxon>
        <taxon>Saccharomycetales</taxon>
        <taxon>Saccharomycetaceae</taxon>
        <taxon>Nakaseomyces</taxon>
    </lineage>
</organism>
<keyword evidence="11" id="KW-0472">Membrane</keyword>
<evidence type="ECO:0000259" key="15">
    <source>
        <dbReference type="Pfam" id="PF04815"/>
    </source>
</evidence>
<dbReference type="PANTHER" id="PTHR13803">
    <property type="entry name" value="SEC24-RELATED PROTEIN"/>
    <property type="match status" value="1"/>
</dbReference>
<dbReference type="InterPro" id="IPR006900">
    <property type="entry name" value="Sec23/24_helical_dom"/>
</dbReference>
<dbReference type="SUPFAM" id="SSF82754">
    <property type="entry name" value="C-terminal, gelsolin-like domain of Sec23/24"/>
    <property type="match status" value="1"/>
</dbReference>
<dbReference type="Gene3D" id="3.40.20.10">
    <property type="entry name" value="Severin"/>
    <property type="match status" value="1"/>
</dbReference>
<dbReference type="InterPro" id="IPR006896">
    <property type="entry name" value="Sec23/24_trunk_dom"/>
</dbReference>
<evidence type="ECO:0000313" key="17">
    <source>
        <dbReference type="EMBL" id="KAL3229128.1"/>
    </source>
</evidence>
<keyword evidence="7" id="KW-0256">Endoplasmic reticulum</keyword>
<evidence type="ECO:0000256" key="1">
    <source>
        <dbReference type="ARBA" id="ARBA00004394"/>
    </source>
</evidence>
<name>A0ABR4NMV3_9SACH</name>
<evidence type="ECO:0000259" key="14">
    <source>
        <dbReference type="Pfam" id="PF04811"/>
    </source>
</evidence>
<dbReference type="InterPro" id="IPR006895">
    <property type="entry name" value="Znf_Sec23_Sec24"/>
</dbReference>
<keyword evidence="8" id="KW-0931">ER-Golgi transport</keyword>
<evidence type="ECO:0000256" key="4">
    <source>
        <dbReference type="ARBA" id="ARBA00008334"/>
    </source>
</evidence>
<dbReference type="SUPFAM" id="SSF81995">
    <property type="entry name" value="beta-sandwich domain of Sec23/24"/>
    <property type="match status" value="1"/>
</dbReference>
<dbReference type="InterPro" id="IPR029006">
    <property type="entry name" value="ADF-H/Gelsolin-like_dom_sf"/>
</dbReference>
<comment type="caution">
    <text evidence="17">The sequence shown here is derived from an EMBL/GenBank/DDBJ whole genome shotgun (WGS) entry which is preliminary data.</text>
</comment>
<dbReference type="InterPro" id="IPR012990">
    <property type="entry name" value="Beta-sandwich_Sec23_24"/>
</dbReference>
<dbReference type="Gene3D" id="3.40.50.410">
    <property type="entry name" value="von Willebrand factor, type A domain"/>
    <property type="match status" value="1"/>
</dbReference>
<dbReference type="InterPro" id="IPR007123">
    <property type="entry name" value="Gelsolin-like_dom"/>
</dbReference>
<evidence type="ECO:0000259" key="12">
    <source>
        <dbReference type="Pfam" id="PF00626"/>
    </source>
</evidence>
<dbReference type="PANTHER" id="PTHR13803:SF39">
    <property type="entry name" value="SECRETORY 24AB, ISOFORM A"/>
    <property type="match status" value="1"/>
</dbReference>
<evidence type="ECO:0000256" key="2">
    <source>
        <dbReference type="ARBA" id="ARBA00004496"/>
    </source>
</evidence>
<keyword evidence="5" id="KW-0813">Transport</keyword>
<keyword evidence="18" id="KW-1185">Reference proteome</keyword>
<dbReference type="Gene3D" id="2.30.30.380">
    <property type="entry name" value="Zn-finger domain of Sec23/24"/>
    <property type="match status" value="1"/>
</dbReference>
<dbReference type="SUPFAM" id="SSF82919">
    <property type="entry name" value="Zn-finger domain of Sec23/24"/>
    <property type="match status" value="1"/>
</dbReference>
<evidence type="ECO:0000256" key="9">
    <source>
        <dbReference type="ARBA" id="ARBA00022927"/>
    </source>
</evidence>
<gene>
    <name evidence="17" type="ORF">RNJ44_02215</name>
</gene>
<feature type="domain" description="Sec23/Sec24 helical" evidence="15">
    <location>
        <begin position="609"/>
        <end position="711"/>
    </location>
</feature>
<dbReference type="Gene3D" id="1.20.120.730">
    <property type="entry name" value="Sec23/Sec24 helical domain"/>
    <property type="match status" value="1"/>
</dbReference>
<dbReference type="InterPro" id="IPR036180">
    <property type="entry name" value="Gelsolin-like_dom_sf"/>
</dbReference>
<evidence type="ECO:0000256" key="7">
    <source>
        <dbReference type="ARBA" id="ARBA00022824"/>
    </source>
</evidence>
<feature type="domain" description="Zinc finger Sec23/Sec24-type" evidence="13">
    <location>
        <begin position="194"/>
        <end position="231"/>
    </location>
</feature>
<dbReference type="Pfam" id="PF04811">
    <property type="entry name" value="Sec23_trunk"/>
    <property type="match status" value="1"/>
</dbReference>
<keyword evidence="9" id="KW-0653">Protein transport</keyword>
<keyword evidence="10" id="KW-0333">Golgi apparatus</keyword>
<dbReference type="Proteomes" id="UP001623330">
    <property type="component" value="Unassembled WGS sequence"/>
</dbReference>
<dbReference type="InterPro" id="IPR036465">
    <property type="entry name" value="vWFA_dom_sf"/>
</dbReference>
<evidence type="ECO:0000313" key="18">
    <source>
        <dbReference type="Proteomes" id="UP001623330"/>
    </source>
</evidence>
<dbReference type="InterPro" id="IPR036174">
    <property type="entry name" value="Znf_Sec23_Sec24_sf"/>
</dbReference>
<feature type="domain" description="Sec23/Sec24 beta-sandwich" evidence="16">
    <location>
        <begin position="516"/>
        <end position="598"/>
    </location>
</feature>
<protein>
    <submittedName>
        <fullName evidence="17">Protein transport protein SEC24</fullName>
    </submittedName>
</protein>
<dbReference type="Gene3D" id="2.60.40.1670">
    <property type="entry name" value="beta-sandwich domain of Sec23/24"/>
    <property type="match status" value="1"/>
</dbReference>
<dbReference type="Pfam" id="PF04810">
    <property type="entry name" value="zf-Sec23_Sec24"/>
    <property type="match status" value="1"/>
</dbReference>
<evidence type="ECO:0000256" key="3">
    <source>
        <dbReference type="ARBA" id="ARBA00004586"/>
    </source>
</evidence>
<feature type="domain" description="Sec23/Sec24 trunk" evidence="14">
    <location>
        <begin position="268"/>
        <end position="510"/>
    </location>
</feature>
<dbReference type="Pfam" id="PF00626">
    <property type="entry name" value="Gelsolin"/>
    <property type="match status" value="1"/>
</dbReference>
<dbReference type="InterPro" id="IPR050550">
    <property type="entry name" value="SEC23_SEC24_subfamily"/>
</dbReference>
<evidence type="ECO:0000256" key="6">
    <source>
        <dbReference type="ARBA" id="ARBA00022490"/>
    </source>
</evidence>
<evidence type="ECO:0000259" key="13">
    <source>
        <dbReference type="Pfam" id="PF04810"/>
    </source>
</evidence>
<evidence type="ECO:0000256" key="8">
    <source>
        <dbReference type="ARBA" id="ARBA00022892"/>
    </source>
</evidence>
<dbReference type="InterPro" id="IPR036175">
    <property type="entry name" value="Sec23/24_helical_dom_sf"/>
</dbReference>
<dbReference type="SUPFAM" id="SSF53300">
    <property type="entry name" value="vWA-like"/>
    <property type="match status" value="1"/>
</dbReference>